<dbReference type="Proteomes" id="UP000321776">
    <property type="component" value="Unassembled WGS sequence"/>
</dbReference>
<dbReference type="AlphaFoldDB" id="A0A5C6V2F4"/>
<organism evidence="3 4">
    <name type="scientific">Paraburkholderia azotifigens</name>
    <dbReference type="NCBI Taxonomy" id="2057004"/>
    <lineage>
        <taxon>Bacteria</taxon>
        <taxon>Pseudomonadati</taxon>
        <taxon>Pseudomonadota</taxon>
        <taxon>Betaproteobacteria</taxon>
        <taxon>Burkholderiales</taxon>
        <taxon>Burkholderiaceae</taxon>
        <taxon>Paraburkholderia</taxon>
    </lineage>
</organism>
<dbReference type="EMBL" id="VOQS01000005">
    <property type="protein sequence ID" value="TXC79622.1"/>
    <property type="molecule type" value="Genomic_DNA"/>
</dbReference>
<reference evidence="3 4" key="1">
    <citation type="journal article" date="2018" name="Int. J. Syst. Evol. Microbiol.">
        <title>Paraburkholderia azotifigens sp. nov., a nitrogen-fixing bacterium isolated from paddy soil.</title>
        <authorList>
            <person name="Choi G.M."/>
            <person name="Im W.T."/>
        </authorList>
    </citation>
    <scope>NUCLEOTIDE SEQUENCE [LARGE SCALE GENOMIC DNA]</scope>
    <source>
        <strain evidence="3 4">NF 2-5-3</strain>
    </source>
</reference>
<proteinExistence type="predicted"/>
<keyword evidence="5" id="KW-1185">Reference proteome</keyword>
<dbReference type="RefSeq" id="WP_147237273.1">
    <property type="nucleotide sequence ID" value="NZ_JAZHFZ010000043.1"/>
</dbReference>
<reference evidence="3" key="2">
    <citation type="submission" date="2019-08" db="EMBL/GenBank/DDBJ databases">
        <authorList>
            <person name="Im W.-T."/>
        </authorList>
    </citation>
    <scope>NUCLEOTIDE SEQUENCE</scope>
    <source>
        <strain evidence="3">NF 2-5-3</strain>
    </source>
</reference>
<reference evidence="2 5" key="3">
    <citation type="submission" date="2024-01" db="EMBL/GenBank/DDBJ databases">
        <title>The diversity of rhizobia nodulating Mimosa spp. in eleven states of Brazil covering several biomes is determined by host plant, location, and edaphic factors.</title>
        <authorList>
            <person name="Rouws L."/>
            <person name="Barauna A."/>
            <person name="Beukes C."/>
            <person name="De Faria S.M."/>
            <person name="Gross E."/>
            <person name="Dos Reis Junior F.B."/>
            <person name="Simon M."/>
            <person name="Maluk M."/>
            <person name="Odee D.W."/>
            <person name="Kenicer G."/>
            <person name="Young J.P.W."/>
            <person name="Reis V.M."/>
            <person name="Zilli J."/>
            <person name="James E.K."/>
        </authorList>
    </citation>
    <scope>NUCLEOTIDE SEQUENCE [LARGE SCALE GENOMIC DNA]</scope>
    <source>
        <strain evidence="2 5">JPY530</strain>
    </source>
</reference>
<dbReference type="Pfam" id="PF01738">
    <property type="entry name" value="DLH"/>
    <property type="match status" value="1"/>
</dbReference>
<name>A0A5C6V2F4_9BURK</name>
<evidence type="ECO:0000313" key="3">
    <source>
        <dbReference type="EMBL" id="TXC79622.1"/>
    </source>
</evidence>
<comment type="caution">
    <text evidence="3">The sequence shown here is derived from an EMBL/GenBank/DDBJ whole genome shotgun (WGS) entry which is preliminary data.</text>
</comment>
<sequence length="217" mass="23401">MQTLQTEIPVDYVKLGGILEIPDDARGVVVFVHGSGSSRFSSRNRQVAAGLQHAGFATLLFDLLTLEEQRHDEVDATYRFNISLLARRLCATLDWLRKWPEVAPLRVGLFGASTGAAAALVAAAEMRSVDAIVSRGGRPDLARTALPSVSAPTLLIVGGLDTEVIRLNDKAAGQLTCEHHMVIVPGATHLFEEPGALDEVTRLAVSWFVRWLAAPSP</sequence>
<dbReference type="InterPro" id="IPR029058">
    <property type="entry name" value="AB_hydrolase_fold"/>
</dbReference>
<dbReference type="SUPFAM" id="SSF53474">
    <property type="entry name" value="alpha/beta-Hydrolases"/>
    <property type="match status" value="1"/>
</dbReference>
<gene>
    <name evidence="3" type="ORF">FRZ40_35240</name>
    <name evidence="2" type="ORF">V4C56_37450</name>
</gene>
<evidence type="ECO:0000313" key="2">
    <source>
        <dbReference type="EMBL" id="MEM5345298.1"/>
    </source>
</evidence>
<dbReference type="Gene3D" id="3.40.50.1820">
    <property type="entry name" value="alpha/beta hydrolase"/>
    <property type="match status" value="1"/>
</dbReference>
<keyword evidence="3" id="KW-0378">Hydrolase</keyword>
<dbReference type="PANTHER" id="PTHR22946">
    <property type="entry name" value="DIENELACTONE HYDROLASE DOMAIN-CONTAINING PROTEIN-RELATED"/>
    <property type="match status" value="1"/>
</dbReference>
<protein>
    <submittedName>
        <fullName evidence="3">Alpha/beta hydrolase</fullName>
    </submittedName>
    <submittedName>
        <fullName evidence="2">Dienelactone hydrolase family protein</fullName>
    </submittedName>
</protein>
<dbReference type="InterPro" id="IPR050261">
    <property type="entry name" value="FrsA_esterase"/>
</dbReference>
<dbReference type="GO" id="GO:0016787">
    <property type="term" value="F:hydrolase activity"/>
    <property type="evidence" value="ECO:0007669"/>
    <property type="project" value="UniProtKB-KW"/>
</dbReference>
<feature type="domain" description="Dienelactone hydrolase" evidence="1">
    <location>
        <begin position="17"/>
        <end position="196"/>
    </location>
</feature>
<evidence type="ECO:0000313" key="4">
    <source>
        <dbReference type="Proteomes" id="UP000321776"/>
    </source>
</evidence>
<accession>A0A5C6V2F4</accession>
<dbReference type="InterPro" id="IPR002925">
    <property type="entry name" value="Dienelactn_hydro"/>
</dbReference>
<evidence type="ECO:0000259" key="1">
    <source>
        <dbReference type="Pfam" id="PF01738"/>
    </source>
</evidence>
<evidence type="ECO:0000313" key="5">
    <source>
        <dbReference type="Proteomes" id="UP001481677"/>
    </source>
</evidence>
<dbReference type="EMBL" id="JAZHGA010000044">
    <property type="protein sequence ID" value="MEM5345298.1"/>
    <property type="molecule type" value="Genomic_DNA"/>
</dbReference>
<dbReference type="Proteomes" id="UP001481677">
    <property type="component" value="Unassembled WGS sequence"/>
</dbReference>